<gene>
    <name evidence="10" type="ORF">AMJ52_02370</name>
</gene>
<dbReference type="GO" id="GO:0043215">
    <property type="term" value="P:daunorubicin transport"/>
    <property type="evidence" value="ECO:0007669"/>
    <property type="project" value="InterPro"/>
</dbReference>
<evidence type="ECO:0000259" key="9">
    <source>
        <dbReference type="PROSITE" id="PS50893"/>
    </source>
</evidence>
<feature type="domain" description="ABC transporter" evidence="9">
    <location>
        <begin position="2"/>
        <end position="232"/>
    </location>
</feature>
<accession>A0A0S7YIA4</accession>
<dbReference type="InterPro" id="IPR017871">
    <property type="entry name" value="ABC_transporter-like_CS"/>
</dbReference>
<dbReference type="PROSITE" id="PS00211">
    <property type="entry name" value="ABC_TRANSPORTER_1"/>
    <property type="match status" value="1"/>
</dbReference>
<evidence type="ECO:0000256" key="6">
    <source>
        <dbReference type="ARBA" id="ARBA00022967"/>
    </source>
</evidence>
<dbReference type="Gene3D" id="3.40.50.300">
    <property type="entry name" value="P-loop containing nucleotide triphosphate hydrolases"/>
    <property type="match status" value="1"/>
</dbReference>
<dbReference type="Pfam" id="PF13732">
    <property type="entry name" value="DrrA1-3_C"/>
    <property type="match status" value="1"/>
</dbReference>
<evidence type="ECO:0000313" key="11">
    <source>
        <dbReference type="Proteomes" id="UP000051012"/>
    </source>
</evidence>
<dbReference type="SUPFAM" id="SSF52540">
    <property type="entry name" value="P-loop containing nucleoside triphosphate hydrolases"/>
    <property type="match status" value="1"/>
</dbReference>
<keyword evidence="4" id="KW-0547">Nucleotide-binding</keyword>
<sequence length="323" mass="36958">MIKVEDLAKNFNGLWAVDGISFEVNEGEIFGFLGPNGAGKTTTIRILCTLLQPSRGQAWISGFDVLKAAKEVRRSIGIIFQDPSLDDRLTAYENLKFHAIIYKVPRKERSARIDQVLEMAELKDRRNSLVRYFSGGMKRRLEIARGLLHEPKVLFLDEPTLGLDPQTRNRIWDYLHTLRSTKNITLFLTTHYMDEAENCNRIAVIDYGKIIALDTPNNLKRMVKGDVITVRTENDDLAQKELGEKYQVTVQCDSSGLHFEMENGEEFVPKLLKHAEIPITAVSVRRPTLDDVFLKLTGREIRSEIASDKDQLRLRVRRIRGMT</sequence>
<dbReference type="FunFam" id="3.40.50.300:FF:000589">
    <property type="entry name" value="ABC transporter, ATP-binding subunit"/>
    <property type="match status" value="1"/>
</dbReference>
<dbReference type="GO" id="GO:0016887">
    <property type="term" value="F:ATP hydrolysis activity"/>
    <property type="evidence" value="ECO:0007669"/>
    <property type="project" value="InterPro"/>
</dbReference>
<evidence type="ECO:0000313" key="10">
    <source>
        <dbReference type="EMBL" id="KPJ73961.1"/>
    </source>
</evidence>
<evidence type="ECO:0000256" key="8">
    <source>
        <dbReference type="ARBA" id="ARBA00049985"/>
    </source>
</evidence>
<name>A0A0S7YIA4_UNCT6</name>
<evidence type="ECO:0000256" key="2">
    <source>
        <dbReference type="ARBA" id="ARBA00022448"/>
    </source>
</evidence>
<dbReference type="GO" id="GO:0005524">
    <property type="term" value="F:ATP binding"/>
    <property type="evidence" value="ECO:0007669"/>
    <property type="project" value="UniProtKB-KW"/>
</dbReference>
<evidence type="ECO:0000256" key="3">
    <source>
        <dbReference type="ARBA" id="ARBA00022475"/>
    </source>
</evidence>
<dbReference type="PANTHER" id="PTHR43582">
    <property type="entry name" value="LINEARMYCIN RESISTANCE ATP-BINDING PROTEIN LNRL"/>
    <property type="match status" value="1"/>
</dbReference>
<dbReference type="NCBIfam" id="TIGR01188">
    <property type="entry name" value="drrA"/>
    <property type="match status" value="1"/>
</dbReference>
<keyword evidence="2" id="KW-0813">Transport</keyword>
<dbReference type="Proteomes" id="UP000051012">
    <property type="component" value="Unassembled WGS sequence"/>
</dbReference>
<keyword evidence="5 10" id="KW-0067">ATP-binding</keyword>
<dbReference type="GO" id="GO:0005886">
    <property type="term" value="C:plasma membrane"/>
    <property type="evidence" value="ECO:0007669"/>
    <property type="project" value="UniProtKB-SubCell"/>
</dbReference>
<dbReference type="InterPro" id="IPR025302">
    <property type="entry name" value="DrrA1/2-like_C"/>
</dbReference>
<organism evidence="10 11">
    <name type="scientific">candidate division TA06 bacterium DG_78</name>
    <dbReference type="NCBI Taxonomy" id="1703772"/>
    <lineage>
        <taxon>Bacteria</taxon>
        <taxon>Bacteria division TA06</taxon>
    </lineage>
</organism>
<evidence type="ECO:0000256" key="1">
    <source>
        <dbReference type="ARBA" id="ARBA00004413"/>
    </source>
</evidence>
<dbReference type="PROSITE" id="PS50893">
    <property type="entry name" value="ABC_TRANSPORTER_2"/>
    <property type="match status" value="1"/>
</dbReference>
<dbReference type="AlphaFoldDB" id="A0A0S7YIA4"/>
<protein>
    <submittedName>
        <fullName evidence="10">ABC transporter ATP-binding protein</fullName>
    </submittedName>
</protein>
<keyword evidence="7" id="KW-0472">Membrane</keyword>
<dbReference type="PANTHER" id="PTHR43582:SF4">
    <property type="entry name" value="ANTIBIOTIC RESISTANCE ABC TRANSPORTER ATP-BINDING PROTEIN"/>
    <property type="match status" value="1"/>
</dbReference>
<comment type="caution">
    <text evidence="10">The sequence shown here is derived from an EMBL/GenBank/DDBJ whole genome shotgun (WGS) entry which is preliminary data.</text>
</comment>
<keyword evidence="6" id="KW-1278">Translocase</keyword>
<proteinExistence type="inferred from homology"/>
<dbReference type="InterPro" id="IPR005894">
    <property type="entry name" value="DrrA"/>
</dbReference>
<dbReference type="Pfam" id="PF00005">
    <property type="entry name" value="ABC_tran"/>
    <property type="match status" value="1"/>
</dbReference>
<dbReference type="InterPro" id="IPR003439">
    <property type="entry name" value="ABC_transporter-like_ATP-bd"/>
</dbReference>
<dbReference type="InterPro" id="IPR003593">
    <property type="entry name" value="AAA+_ATPase"/>
</dbReference>
<evidence type="ECO:0000256" key="4">
    <source>
        <dbReference type="ARBA" id="ARBA00022741"/>
    </source>
</evidence>
<dbReference type="GO" id="GO:1900753">
    <property type="term" value="P:doxorubicin transport"/>
    <property type="evidence" value="ECO:0007669"/>
    <property type="project" value="InterPro"/>
</dbReference>
<dbReference type="SMART" id="SM00382">
    <property type="entry name" value="AAA"/>
    <property type="match status" value="1"/>
</dbReference>
<keyword evidence="3" id="KW-1003">Cell membrane</keyword>
<dbReference type="EMBL" id="LJNI01000020">
    <property type="protein sequence ID" value="KPJ73961.1"/>
    <property type="molecule type" value="Genomic_DNA"/>
</dbReference>
<reference evidence="10 11" key="1">
    <citation type="journal article" date="2015" name="Microbiome">
        <title>Genomic resolution of linkages in carbon, nitrogen, and sulfur cycling among widespread estuary sediment bacteria.</title>
        <authorList>
            <person name="Baker B.J."/>
            <person name="Lazar C.S."/>
            <person name="Teske A.P."/>
            <person name="Dick G.J."/>
        </authorList>
    </citation>
    <scope>NUCLEOTIDE SEQUENCE [LARGE SCALE GENOMIC DNA]</scope>
    <source>
        <strain evidence="10">DG_78</strain>
    </source>
</reference>
<evidence type="ECO:0000256" key="7">
    <source>
        <dbReference type="ARBA" id="ARBA00023136"/>
    </source>
</evidence>
<evidence type="ECO:0000256" key="5">
    <source>
        <dbReference type="ARBA" id="ARBA00022840"/>
    </source>
</evidence>
<comment type="similarity">
    <text evidence="8">Belongs to the ABC transporter superfamily. Drug exporter-1 (DrugE1) (TC 3.A.1.105) family.</text>
</comment>
<dbReference type="InterPro" id="IPR027417">
    <property type="entry name" value="P-loop_NTPase"/>
</dbReference>
<comment type="subcellular location">
    <subcellularLocation>
        <location evidence="1">Cell membrane</location>
        <topology evidence="1">Peripheral membrane protein</topology>
        <orientation evidence="1">Cytoplasmic side</orientation>
    </subcellularLocation>
</comment>